<keyword evidence="2" id="KW-1185">Reference proteome</keyword>
<evidence type="ECO:0000313" key="2">
    <source>
        <dbReference type="Proteomes" id="UP000887572"/>
    </source>
</evidence>
<accession>A0A914HYA6</accession>
<sequence length="179" mass="19909">MDGQTPEGGGGRKTKAHATALLVKALIRSLLLLQRSPSQTVDERRLPVLCPPARQRRKRLSPPLASPFSPPANLFLFPLFLHLPTARQLTPNDGRENGGESEENELHRNMARRREKISIFKNGCQQMHWLQNALDFCFLCHKSLSVFPHRFSRDFQRNAAGGMAAATAFTSLAGSPLSL</sequence>
<organism evidence="2 3">
    <name type="scientific">Globodera rostochiensis</name>
    <name type="common">Golden nematode worm</name>
    <name type="synonym">Heterodera rostochiensis</name>
    <dbReference type="NCBI Taxonomy" id="31243"/>
    <lineage>
        <taxon>Eukaryota</taxon>
        <taxon>Metazoa</taxon>
        <taxon>Ecdysozoa</taxon>
        <taxon>Nematoda</taxon>
        <taxon>Chromadorea</taxon>
        <taxon>Rhabditida</taxon>
        <taxon>Tylenchina</taxon>
        <taxon>Tylenchomorpha</taxon>
        <taxon>Tylenchoidea</taxon>
        <taxon>Heteroderidae</taxon>
        <taxon>Heteroderinae</taxon>
        <taxon>Globodera</taxon>
    </lineage>
</organism>
<feature type="region of interest" description="Disordered" evidence="1">
    <location>
        <begin position="88"/>
        <end position="107"/>
    </location>
</feature>
<dbReference type="AlphaFoldDB" id="A0A914HYA6"/>
<feature type="compositionally biased region" description="Basic and acidic residues" evidence="1">
    <location>
        <begin position="93"/>
        <end position="107"/>
    </location>
</feature>
<evidence type="ECO:0000313" key="3">
    <source>
        <dbReference type="WBParaSite" id="Gr19_v10_g577.t3"/>
    </source>
</evidence>
<dbReference type="Proteomes" id="UP000887572">
    <property type="component" value="Unplaced"/>
</dbReference>
<proteinExistence type="predicted"/>
<protein>
    <submittedName>
        <fullName evidence="3">Uncharacterized protein</fullName>
    </submittedName>
</protein>
<name>A0A914HYA6_GLORO</name>
<reference evidence="3" key="1">
    <citation type="submission" date="2022-11" db="UniProtKB">
        <authorList>
            <consortium name="WormBaseParasite"/>
        </authorList>
    </citation>
    <scope>IDENTIFICATION</scope>
</reference>
<dbReference type="WBParaSite" id="Gr19_v10_g577.t3">
    <property type="protein sequence ID" value="Gr19_v10_g577.t3"/>
    <property type="gene ID" value="Gr19_v10_g577"/>
</dbReference>
<evidence type="ECO:0000256" key="1">
    <source>
        <dbReference type="SAM" id="MobiDB-lite"/>
    </source>
</evidence>